<evidence type="ECO:0000313" key="2">
    <source>
        <dbReference type="Proteomes" id="UP000726737"/>
    </source>
</evidence>
<reference evidence="1" key="1">
    <citation type="journal article" date="2020" name="Fungal Divers.">
        <title>Resolving the Mortierellaceae phylogeny through synthesis of multi-gene phylogenetics and phylogenomics.</title>
        <authorList>
            <person name="Vandepol N."/>
            <person name="Liber J."/>
            <person name="Desiro A."/>
            <person name="Na H."/>
            <person name="Kennedy M."/>
            <person name="Barry K."/>
            <person name="Grigoriev I.V."/>
            <person name="Miller A.N."/>
            <person name="O'Donnell K."/>
            <person name="Stajich J.E."/>
            <person name="Bonito G."/>
        </authorList>
    </citation>
    <scope>NUCLEOTIDE SEQUENCE</scope>
    <source>
        <strain evidence="1">KOD948</strain>
    </source>
</reference>
<comment type="caution">
    <text evidence="1">The sequence shown here is derived from an EMBL/GenBank/DDBJ whole genome shotgun (WGS) entry which is preliminary data.</text>
</comment>
<keyword evidence="2" id="KW-1185">Reference proteome</keyword>
<organism evidence="1 2">
    <name type="scientific">Mortierella polycephala</name>
    <dbReference type="NCBI Taxonomy" id="41804"/>
    <lineage>
        <taxon>Eukaryota</taxon>
        <taxon>Fungi</taxon>
        <taxon>Fungi incertae sedis</taxon>
        <taxon>Mucoromycota</taxon>
        <taxon>Mortierellomycotina</taxon>
        <taxon>Mortierellomycetes</taxon>
        <taxon>Mortierellales</taxon>
        <taxon>Mortierellaceae</taxon>
        <taxon>Mortierella</taxon>
    </lineage>
</organism>
<dbReference type="EMBL" id="JAAAJA010001484">
    <property type="protein sequence ID" value="KAG0247284.1"/>
    <property type="molecule type" value="Genomic_DNA"/>
</dbReference>
<evidence type="ECO:0000313" key="1">
    <source>
        <dbReference type="EMBL" id="KAG0247284.1"/>
    </source>
</evidence>
<accession>A0A9P6PG05</accession>
<gene>
    <name evidence="1" type="ORF">BG011_001733</name>
</gene>
<dbReference type="Proteomes" id="UP000726737">
    <property type="component" value="Unassembled WGS sequence"/>
</dbReference>
<name>A0A9P6PG05_9FUNG</name>
<dbReference type="OrthoDB" id="655030at2759"/>
<sequence length="70" mass="7833">MEDLSLGYIYMVGVASPESPEKYPQLKDDSVYFDKVLGGGDRTWSAVNVADKQICWALMIQVGFRNDAKD</sequence>
<dbReference type="AlphaFoldDB" id="A0A9P6PG05"/>
<protein>
    <submittedName>
        <fullName evidence="1">Uncharacterized protein</fullName>
    </submittedName>
</protein>
<proteinExistence type="predicted"/>